<keyword evidence="2" id="KW-0964">Secreted</keyword>
<dbReference type="GO" id="GO:0005576">
    <property type="term" value="C:extracellular region"/>
    <property type="evidence" value="ECO:0007669"/>
    <property type="project" value="UniProtKB-SubCell"/>
</dbReference>
<evidence type="ECO:0000256" key="7">
    <source>
        <dbReference type="ARBA" id="ARBA00023145"/>
    </source>
</evidence>
<organism evidence="14">
    <name type="scientific">Drosophila rhopaloa</name>
    <name type="common">Fruit fly</name>
    <dbReference type="NCBI Taxonomy" id="1041015"/>
    <lineage>
        <taxon>Eukaryota</taxon>
        <taxon>Metazoa</taxon>
        <taxon>Ecdysozoa</taxon>
        <taxon>Arthropoda</taxon>
        <taxon>Hexapoda</taxon>
        <taxon>Insecta</taxon>
        <taxon>Pterygota</taxon>
        <taxon>Neoptera</taxon>
        <taxon>Endopterygota</taxon>
        <taxon>Diptera</taxon>
        <taxon>Brachycera</taxon>
        <taxon>Muscomorpha</taxon>
        <taxon>Ephydroidea</taxon>
        <taxon>Drosophilidae</taxon>
        <taxon>Drosophila</taxon>
        <taxon>Sophophora</taxon>
    </lineage>
</organism>
<evidence type="ECO:0000256" key="3">
    <source>
        <dbReference type="ARBA" id="ARBA00022670"/>
    </source>
</evidence>
<dbReference type="EnsemblMetazoa" id="XM_044458601.1">
    <property type="protein sequence ID" value="XP_044314536.1"/>
    <property type="gene ID" value="LOC108045640"/>
</dbReference>
<dbReference type="InterPro" id="IPR001254">
    <property type="entry name" value="Trypsin_dom"/>
</dbReference>
<dbReference type="SMART" id="SM00020">
    <property type="entry name" value="Tryp_SPc"/>
    <property type="match status" value="1"/>
</dbReference>
<evidence type="ECO:0000256" key="4">
    <source>
        <dbReference type="ARBA" id="ARBA00022729"/>
    </source>
</evidence>
<evidence type="ECO:0000313" key="12">
    <source>
        <dbReference type="EnsemblMetazoa" id="XP_044314536.1"/>
    </source>
</evidence>
<keyword evidence="13" id="KW-1185">Reference proteome</keyword>
<dbReference type="PROSITE" id="PS00135">
    <property type="entry name" value="TRYPSIN_SER"/>
    <property type="match status" value="1"/>
</dbReference>
<dbReference type="InterPro" id="IPR001314">
    <property type="entry name" value="Peptidase_S1A"/>
</dbReference>
<evidence type="ECO:0000256" key="10">
    <source>
        <dbReference type="RuleBase" id="RU363034"/>
    </source>
</evidence>
<dbReference type="InterPro" id="IPR051487">
    <property type="entry name" value="Ser/Thr_Proteases_Immune/Dev"/>
</dbReference>
<evidence type="ECO:0000256" key="2">
    <source>
        <dbReference type="ARBA" id="ARBA00022525"/>
    </source>
</evidence>
<keyword evidence="5 10" id="KW-0378">Hydrolase</keyword>
<reference evidence="12" key="3">
    <citation type="submission" date="2025-05" db="UniProtKB">
        <authorList>
            <consortium name="EnsemblMetazoa"/>
        </authorList>
    </citation>
    <scope>IDENTIFICATION</scope>
</reference>
<accession>A0A6P4F5A2</accession>
<dbReference type="CDD" id="cd00190">
    <property type="entry name" value="Tryp_SPc"/>
    <property type="match status" value="1"/>
</dbReference>
<dbReference type="Pfam" id="PF00089">
    <property type="entry name" value="Trypsin"/>
    <property type="match status" value="2"/>
</dbReference>
<reference evidence="14" key="2">
    <citation type="submission" date="2025-04" db="UniProtKB">
        <authorList>
            <consortium name="RefSeq"/>
        </authorList>
    </citation>
    <scope>IDENTIFICATION</scope>
</reference>
<dbReference type="InterPro" id="IPR033116">
    <property type="entry name" value="TRYPSIN_SER"/>
</dbReference>
<evidence type="ECO:0000256" key="5">
    <source>
        <dbReference type="ARBA" id="ARBA00022801"/>
    </source>
</evidence>
<evidence type="ECO:0000256" key="8">
    <source>
        <dbReference type="ARBA" id="ARBA00023157"/>
    </source>
</evidence>
<dbReference type="OrthoDB" id="7857718at2759"/>
<proteinExistence type="inferred from homology"/>
<protein>
    <submittedName>
        <fullName evidence="14">Transmembrane protease serine 9-like</fullName>
    </submittedName>
</protein>
<feature type="domain" description="Peptidase S1" evidence="11">
    <location>
        <begin position="11"/>
        <end position="238"/>
    </location>
</feature>
<dbReference type="RefSeq" id="XP_016980511.1">
    <property type="nucleotide sequence ID" value="XM_017125022.1"/>
</dbReference>
<evidence type="ECO:0000256" key="6">
    <source>
        <dbReference type="ARBA" id="ARBA00022825"/>
    </source>
</evidence>
<dbReference type="PROSITE" id="PS50240">
    <property type="entry name" value="TRYPSIN_DOM"/>
    <property type="match status" value="1"/>
</dbReference>
<dbReference type="InterPro" id="IPR009003">
    <property type="entry name" value="Peptidase_S1_PA"/>
</dbReference>
<dbReference type="GO" id="GO:0006508">
    <property type="term" value="P:proteolysis"/>
    <property type="evidence" value="ECO:0007669"/>
    <property type="project" value="UniProtKB-KW"/>
</dbReference>
<evidence type="ECO:0000259" key="11">
    <source>
        <dbReference type="PROSITE" id="PS50240"/>
    </source>
</evidence>
<gene>
    <name evidence="14" type="primary">LOC108045640</name>
    <name evidence="12" type="synonym">108045640</name>
</gene>
<dbReference type="InterPro" id="IPR043504">
    <property type="entry name" value="Peptidase_S1_PA_chymotrypsin"/>
</dbReference>
<comment type="subcellular location">
    <subcellularLocation>
        <location evidence="1">Secreted</location>
    </subcellularLocation>
</comment>
<comment type="similarity">
    <text evidence="9">Belongs to the peptidase S1 family. CLIP subfamily.</text>
</comment>
<name>A0A6P4F5A2_DRORH</name>
<dbReference type="FunFam" id="2.40.10.10:FF:000146">
    <property type="entry name" value="Serine protease 53"/>
    <property type="match status" value="1"/>
</dbReference>
<dbReference type="PANTHER" id="PTHR24256">
    <property type="entry name" value="TRYPTASE-RELATED"/>
    <property type="match status" value="1"/>
</dbReference>
<keyword evidence="6 10" id="KW-0720">Serine protease</keyword>
<dbReference type="PROSITE" id="PS00134">
    <property type="entry name" value="TRYPSIN_HIS"/>
    <property type="match status" value="1"/>
</dbReference>
<dbReference type="Proteomes" id="UP001652680">
    <property type="component" value="Unassembled WGS sequence"/>
</dbReference>
<keyword evidence="8" id="KW-1015">Disulfide bond</keyword>
<reference evidence="13" key="1">
    <citation type="journal article" date="2021" name="Elife">
        <title>Highly contiguous assemblies of 101 drosophilid genomes.</title>
        <authorList>
            <person name="Kim B.Y."/>
            <person name="Wang J.R."/>
            <person name="Miller D.E."/>
            <person name="Barmina O."/>
            <person name="Delaney E."/>
            <person name="Thompson A."/>
            <person name="Comeault A.A."/>
            <person name="Peede D."/>
            <person name="D'Agostino E.R."/>
            <person name="Pelaez J."/>
            <person name="Aguilar J.M."/>
            <person name="Haji D."/>
            <person name="Matsunaga T."/>
            <person name="Armstrong E.E."/>
            <person name="Zych M."/>
            <person name="Ogawa Y."/>
            <person name="Stamenkovic-Radak M."/>
            <person name="Jelic M."/>
            <person name="Veselinovic M.S."/>
            <person name="Tanaskovic M."/>
            <person name="Eric P."/>
            <person name="Gao J.J."/>
            <person name="Katoh T.K."/>
            <person name="Toda M.J."/>
            <person name="Watabe H."/>
            <person name="Watada M."/>
            <person name="Davis J.S."/>
            <person name="Moyle L.C."/>
            <person name="Manoli G."/>
            <person name="Bertolini E."/>
            <person name="Kostal V."/>
            <person name="Hawley R.S."/>
            <person name="Takahashi A."/>
            <person name="Jones C.D."/>
            <person name="Price D.K."/>
            <person name="Whiteman N."/>
            <person name="Kopp A."/>
            <person name="Matute D.R."/>
            <person name="Petrov D.A."/>
        </authorList>
    </citation>
    <scope>NUCLEOTIDE SEQUENCE [LARGE SCALE GENOMIC DNA]</scope>
</reference>
<dbReference type="PRINTS" id="PR00722">
    <property type="entry name" value="CHYMOTRYPSIN"/>
</dbReference>
<keyword evidence="3 10" id="KW-0645">Protease</keyword>
<dbReference type="AlphaFoldDB" id="A0A6P4F5A2"/>
<keyword evidence="4" id="KW-0732">Signal</keyword>
<evidence type="ECO:0000256" key="9">
    <source>
        <dbReference type="ARBA" id="ARBA00024195"/>
    </source>
</evidence>
<dbReference type="SUPFAM" id="SSF50494">
    <property type="entry name" value="Trypsin-like serine proteases"/>
    <property type="match status" value="2"/>
</dbReference>
<dbReference type="RefSeq" id="XP_044314536.1">
    <property type="nucleotide sequence ID" value="XM_044458601.1"/>
</dbReference>
<dbReference type="InterPro" id="IPR018114">
    <property type="entry name" value="TRYPSIN_HIS"/>
</dbReference>
<evidence type="ECO:0000256" key="1">
    <source>
        <dbReference type="ARBA" id="ARBA00004613"/>
    </source>
</evidence>
<dbReference type="GO" id="GO:0004252">
    <property type="term" value="F:serine-type endopeptidase activity"/>
    <property type="evidence" value="ECO:0007669"/>
    <property type="project" value="InterPro"/>
</dbReference>
<evidence type="ECO:0000313" key="13">
    <source>
        <dbReference type="Proteomes" id="UP001652680"/>
    </source>
</evidence>
<dbReference type="GeneID" id="108045640"/>
<keyword evidence="7" id="KW-0865">Zymogen</keyword>
<dbReference type="Gene3D" id="2.40.10.10">
    <property type="entry name" value="Trypsin-like serine proteases"/>
    <property type="match status" value="2"/>
</dbReference>
<evidence type="ECO:0000313" key="14">
    <source>
        <dbReference type="RefSeq" id="XP_016980511.1"/>
    </source>
</evidence>
<sequence>MPCGLESKARIFGGEDARPESASFLAAIYNKKSFICSGTLISKRFVLTAAHCLDVKQDLFVGLGAYSKSNPLEKYPVSQQIQHPQYRNGFAPYDIGLLKLSARVVYNFNIKPICICTDKRINSKIPSLPTFEAFGWGLKEHFKDSEILQTITLNQLDKDICKELVAQDLLPSQICAGSKKGDSCKGDSGGPLINKIKLYDNIYTTQLGIVSFGTAACNSAAVYTNVTSFVDWIQETIKSSDDEQLNGPEVPFQFREAPSVRSPVSNYNTQEFFYDDCAQETMGSVIRPTIYGPGFQAQGVLIHSQFVITVATDLPENHNSLEVTLMGEQNYEEHKVSSVFKLPEYDIALLKLDRKLDRYDSLKPICMLASEESQEKAQKGLPFAIFDDGKAKNFAVRPADPNLCEHHIGAKLDQNQFCVESPPEMNRAPKTSGEIMTTIMKKSHIILLAMVSYSSDGLHVFTNVIKHTNWIWDIIYKDQLNRPSQ</sequence>